<gene>
    <name evidence="5" type="ORF">DFR24_3629</name>
</gene>
<name>A0A4S3K874_9GAMM</name>
<dbReference type="PROSITE" id="PS01124">
    <property type="entry name" value="HTH_ARAC_FAMILY_2"/>
    <property type="match status" value="1"/>
</dbReference>
<dbReference type="InterPro" id="IPR052158">
    <property type="entry name" value="INH-QAR"/>
</dbReference>
<dbReference type="RefSeq" id="WP_133882789.1">
    <property type="nucleotide sequence ID" value="NZ_MWIN01000007.1"/>
</dbReference>
<dbReference type="PANTHER" id="PTHR43130:SF3">
    <property type="entry name" value="HTH-TYPE TRANSCRIPTIONAL REGULATOR RV1931C"/>
    <property type="match status" value="1"/>
</dbReference>
<feature type="region of interest" description="Disordered" evidence="3">
    <location>
        <begin position="308"/>
        <end position="346"/>
    </location>
</feature>
<dbReference type="PANTHER" id="PTHR43130">
    <property type="entry name" value="ARAC-FAMILY TRANSCRIPTIONAL REGULATOR"/>
    <property type="match status" value="1"/>
</dbReference>
<organism evidence="5 6">
    <name type="scientific">Panacagrimonas perspica</name>
    <dbReference type="NCBI Taxonomy" id="381431"/>
    <lineage>
        <taxon>Bacteria</taxon>
        <taxon>Pseudomonadati</taxon>
        <taxon>Pseudomonadota</taxon>
        <taxon>Gammaproteobacteria</taxon>
        <taxon>Nevskiales</taxon>
        <taxon>Nevskiaceae</taxon>
        <taxon>Panacagrimonas</taxon>
    </lineage>
</organism>
<keyword evidence="6" id="KW-1185">Reference proteome</keyword>
<dbReference type="InterPro" id="IPR002818">
    <property type="entry name" value="DJ-1/PfpI"/>
</dbReference>
<feature type="domain" description="HTH araC/xylS-type" evidence="4">
    <location>
        <begin position="217"/>
        <end position="315"/>
    </location>
</feature>
<evidence type="ECO:0000256" key="3">
    <source>
        <dbReference type="SAM" id="MobiDB-lite"/>
    </source>
</evidence>
<reference evidence="5 6" key="1">
    <citation type="submission" date="2019-03" db="EMBL/GenBank/DDBJ databases">
        <title>Genomic Encyclopedia of Type Strains, Phase IV (KMG-IV): sequencing the most valuable type-strain genomes for metagenomic binning, comparative biology and taxonomic classification.</title>
        <authorList>
            <person name="Goeker M."/>
        </authorList>
    </citation>
    <scope>NUCLEOTIDE SEQUENCE [LARGE SCALE GENOMIC DNA]</scope>
    <source>
        <strain evidence="5 6">DSM 26377</strain>
    </source>
</reference>
<proteinExistence type="predicted"/>
<dbReference type="EMBL" id="SOBT01000010">
    <property type="protein sequence ID" value="TDU26600.1"/>
    <property type="molecule type" value="Genomic_DNA"/>
</dbReference>
<evidence type="ECO:0000313" key="5">
    <source>
        <dbReference type="EMBL" id="TDU26600.1"/>
    </source>
</evidence>
<evidence type="ECO:0000256" key="2">
    <source>
        <dbReference type="ARBA" id="ARBA00023163"/>
    </source>
</evidence>
<sequence length="346" mass="38116">MTHRPPLTIGFFITPAFTLLDLSGALEPFHLANWLGGERYRIRVLSTSGGLVKSSEGVTVGTEPMEIDGLDTLFVIGGEGTVLRAVEPEHTAIVRAAYDSGIRRVASVCVGAFILAASGVLDGRRATTHWMYAPELQRRHPQVQVDGDRIFTHDDRIWTSAGITAGIDLALSLIEEDLGKTAARTVARQLVVYHRRAGGQMQFSSLLRLDPDSDRMRRVLSFMRENLEHSLPLERLADIANLSVRQFGRSFFKAIGTTPAKLVERLRVEAAKPRIEEGRESLDAIARSVGFADTDRMRHAFLRVLGQTPRALRKEGSGGKRDGPQVPRSTSAAREGDQARSESRLN</sequence>
<dbReference type="CDD" id="cd03137">
    <property type="entry name" value="GATase1_AraC_1"/>
    <property type="match status" value="1"/>
</dbReference>
<dbReference type="InterPro" id="IPR009057">
    <property type="entry name" value="Homeodomain-like_sf"/>
</dbReference>
<dbReference type="GO" id="GO:0003700">
    <property type="term" value="F:DNA-binding transcription factor activity"/>
    <property type="evidence" value="ECO:0007669"/>
    <property type="project" value="InterPro"/>
</dbReference>
<dbReference type="OrthoDB" id="9803764at2"/>
<evidence type="ECO:0000259" key="4">
    <source>
        <dbReference type="PROSITE" id="PS01124"/>
    </source>
</evidence>
<dbReference type="SUPFAM" id="SSF46689">
    <property type="entry name" value="Homeodomain-like"/>
    <property type="match status" value="2"/>
</dbReference>
<protein>
    <submittedName>
        <fullName evidence="5">Transcriptional regulator GlxA family with amidase domain</fullName>
    </submittedName>
</protein>
<dbReference type="Proteomes" id="UP000295341">
    <property type="component" value="Unassembled WGS sequence"/>
</dbReference>
<keyword evidence="1" id="KW-0805">Transcription regulation</keyword>
<dbReference type="AlphaFoldDB" id="A0A4S3K874"/>
<evidence type="ECO:0000313" key="6">
    <source>
        <dbReference type="Proteomes" id="UP000295341"/>
    </source>
</evidence>
<dbReference type="Pfam" id="PF01965">
    <property type="entry name" value="DJ-1_PfpI"/>
    <property type="match status" value="1"/>
</dbReference>
<accession>A0A4S3K874</accession>
<dbReference type="InterPro" id="IPR029062">
    <property type="entry name" value="Class_I_gatase-like"/>
</dbReference>
<keyword evidence="2" id="KW-0804">Transcription</keyword>
<comment type="caution">
    <text evidence="5">The sequence shown here is derived from an EMBL/GenBank/DDBJ whole genome shotgun (WGS) entry which is preliminary data.</text>
</comment>
<dbReference type="Gene3D" id="1.10.10.60">
    <property type="entry name" value="Homeodomain-like"/>
    <property type="match status" value="1"/>
</dbReference>
<dbReference type="InterPro" id="IPR018060">
    <property type="entry name" value="HTH_AraC"/>
</dbReference>
<evidence type="ECO:0000256" key="1">
    <source>
        <dbReference type="ARBA" id="ARBA00023015"/>
    </source>
</evidence>
<dbReference type="GO" id="GO:0043565">
    <property type="term" value="F:sequence-specific DNA binding"/>
    <property type="evidence" value="ECO:0007669"/>
    <property type="project" value="InterPro"/>
</dbReference>
<dbReference type="Gene3D" id="3.40.50.880">
    <property type="match status" value="1"/>
</dbReference>
<dbReference type="SUPFAM" id="SSF52317">
    <property type="entry name" value="Class I glutamine amidotransferase-like"/>
    <property type="match status" value="1"/>
</dbReference>
<feature type="compositionally biased region" description="Basic and acidic residues" evidence="3">
    <location>
        <begin position="334"/>
        <end position="346"/>
    </location>
</feature>
<dbReference type="SMART" id="SM00342">
    <property type="entry name" value="HTH_ARAC"/>
    <property type="match status" value="1"/>
</dbReference>
<feature type="compositionally biased region" description="Basic and acidic residues" evidence="3">
    <location>
        <begin position="312"/>
        <end position="323"/>
    </location>
</feature>
<dbReference type="Pfam" id="PF12833">
    <property type="entry name" value="HTH_18"/>
    <property type="match status" value="1"/>
</dbReference>